<dbReference type="PANTHER" id="PTHR42919:SF20">
    <property type="entry name" value="GCN5-RELATED N-ACETYLTRANSFERASE 10, CHLOROPLASTIC"/>
    <property type="match status" value="1"/>
</dbReference>
<dbReference type="Proteomes" id="UP000184080">
    <property type="component" value="Unassembled WGS sequence"/>
</dbReference>
<sequence length="197" mass="22712">MKYEIKRLSNLKGEYTTQVSKIFIDSFGHMFKDFTEDTKALQECFEKSLITSMIYVALDNDKVVGFIAVSTNKSRVLNFNTKAFAKHFGRIRGNIFCAQLNMIMGKPAVKNDNECYIDFVAVDKEYRNKGVAIILFNYVHENETYDEYNLDVLSKNENAIKLYEKLGYEVVKVKKNLITNLNGLGDMVIMKYSTNNK</sequence>
<dbReference type="CDD" id="cd04301">
    <property type="entry name" value="NAT_SF"/>
    <property type="match status" value="1"/>
</dbReference>
<accession>A0A1M6E9M2</accession>
<feature type="domain" description="N-acetyltransferase" evidence="1">
    <location>
        <begin position="6"/>
        <end position="195"/>
    </location>
</feature>
<dbReference type="RefSeq" id="WP_073005163.1">
    <property type="nucleotide sequence ID" value="NZ_FQZO01000002.1"/>
</dbReference>
<dbReference type="GO" id="GO:0007064">
    <property type="term" value="P:mitotic sister chromatid cohesion"/>
    <property type="evidence" value="ECO:0007669"/>
    <property type="project" value="TreeGrafter"/>
</dbReference>
<gene>
    <name evidence="2" type="ORF">SAMN05444401_1495</name>
</gene>
<organism evidence="2 3">
    <name type="scientific">Clostridium amylolyticum</name>
    <dbReference type="NCBI Taxonomy" id="1121298"/>
    <lineage>
        <taxon>Bacteria</taxon>
        <taxon>Bacillati</taxon>
        <taxon>Bacillota</taxon>
        <taxon>Clostridia</taxon>
        <taxon>Eubacteriales</taxon>
        <taxon>Clostridiaceae</taxon>
        <taxon>Clostridium</taxon>
    </lineage>
</organism>
<dbReference type="EMBL" id="FQZO01000002">
    <property type="protein sequence ID" value="SHI82050.1"/>
    <property type="molecule type" value="Genomic_DNA"/>
</dbReference>
<dbReference type="PROSITE" id="PS51186">
    <property type="entry name" value="GNAT"/>
    <property type="match status" value="1"/>
</dbReference>
<protein>
    <submittedName>
        <fullName evidence="2">Acetyltransferase (GNAT) family protein</fullName>
    </submittedName>
</protein>
<dbReference type="InterPro" id="IPR051556">
    <property type="entry name" value="N-term/lysine_N-AcTrnsfr"/>
</dbReference>
<dbReference type="Pfam" id="PF00583">
    <property type="entry name" value="Acetyltransf_1"/>
    <property type="match status" value="1"/>
</dbReference>
<name>A0A1M6E9M2_9CLOT</name>
<dbReference type="Gene3D" id="3.40.630.30">
    <property type="match status" value="1"/>
</dbReference>
<evidence type="ECO:0000313" key="3">
    <source>
        <dbReference type="Proteomes" id="UP000184080"/>
    </source>
</evidence>
<dbReference type="OrthoDB" id="9799092at2"/>
<dbReference type="GO" id="GO:0008080">
    <property type="term" value="F:N-acetyltransferase activity"/>
    <property type="evidence" value="ECO:0007669"/>
    <property type="project" value="TreeGrafter"/>
</dbReference>
<evidence type="ECO:0000313" key="2">
    <source>
        <dbReference type="EMBL" id="SHI82050.1"/>
    </source>
</evidence>
<dbReference type="GO" id="GO:0031415">
    <property type="term" value="C:NatA complex"/>
    <property type="evidence" value="ECO:0007669"/>
    <property type="project" value="TreeGrafter"/>
</dbReference>
<proteinExistence type="predicted"/>
<evidence type="ECO:0000259" key="1">
    <source>
        <dbReference type="PROSITE" id="PS51186"/>
    </source>
</evidence>
<dbReference type="InterPro" id="IPR000182">
    <property type="entry name" value="GNAT_dom"/>
</dbReference>
<dbReference type="AlphaFoldDB" id="A0A1M6E9M2"/>
<reference evidence="2 3" key="1">
    <citation type="submission" date="2016-11" db="EMBL/GenBank/DDBJ databases">
        <authorList>
            <person name="Jaros S."/>
            <person name="Januszkiewicz K."/>
            <person name="Wedrychowicz H."/>
        </authorList>
    </citation>
    <scope>NUCLEOTIDE SEQUENCE [LARGE SCALE GENOMIC DNA]</scope>
    <source>
        <strain evidence="2 3">DSM 21864</strain>
    </source>
</reference>
<dbReference type="SUPFAM" id="SSF55729">
    <property type="entry name" value="Acyl-CoA N-acyltransferases (Nat)"/>
    <property type="match status" value="1"/>
</dbReference>
<keyword evidence="2" id="KW-0808">Transferase</keyword>
<dbReference type="InterPro" id="IPR016181">
    <property type="entry name" value="Acyl_CoA_acyltransferase"/>
</dbReference>
<dbReference type="STRING" id="1121298.SAMN05444401_1495"/>
<dbReference type="PANTHER" id="PTHR42919">
    <property type="entry name" value="N-ALPHA-ACETYLTRANSFERASE"/>
    <property type="match status" value="1"/>
</dbReference>
<keyword evidence="3" id="KW-1185">Reference proteome</keyword>